<evidence type="ECO:0000313" key="3">
    <source>
        <dbReference type="Proteomes" id="UP000597762"/>
    </source>
</evidence>
<comment type="caution">
    <text evidence="2">The sequence shown here is derived from an EMBL/GenBank/DDBJ whole genome shotgun (WGS) entry which is preliminary data.</text>
</comment>
<proteinExistence type="predicted"/>
<keyword evidence="1" id="KW-0472">Membrane</keyword>
<feature type="transmembrane region" description="Helical" evidence="1">
    <location>
        <begin position="256"/>
        <end position="280"/>
    </location>
</feature>
<protein>
    <submittedName>
        <fullName evidence="2">Uncharacterized protein</fullName>
    </submittedName>
</protein>
<gene>
    <name evidence="2" type="ORF">SPHA_27700</name>
</gene>
<dbReference type="AlphaFoldDB" id="A0A812BY62"/>
<keyword evidence="1" id="KW-0812">Transmembrane</keyword>
<organism evidence="2 3">
    <name type="scientific">Acanthosepion pharaonis</name>
    <name type="common">Pharaoh cuttlefish</name>
    <name type="synonym">Sepia pharaonis</name>
    <dbReference type="NCBI Taxonomy" id="158019"/>
    <lineage>
        <taxon>Eukaryota</taxon>
        <taxon>Metazoa</taxon>
        <taxon>Spiralia</taxon>
        <taxon>Lophotrochozoa</taxon>
        <taxon>Mollusca</taxon>
        <taxon>Cephalopoda</taxon>
        <taxon>Coleoidea</taxon>
        <taxon>Decapodiformes</taxon>
        <taxon>Sepiida</taxon>
        <taxon>Sepiina</taxon>
        <taxon>Sepiidae</taxon>
        <taxon>Acanthosepion</taxon>
    </lineage>
</organism>
<evidence type="ECO:0000313" key="2">
    <source>
        <dbReference type="EMBL" id="CAE1251812.1"/>
    </source>
</evidence>
<reference evidence="2" key="1">
    <citation type="submission" date="2021-01" db="EMBL/GenBank/DDBJ databases">
        <authorList>
            <person name="Li R."/>
            <person name="Bekaert M."/>
        </authorList>
    </citation>
    <scope>NUCLEOTIDE SEQUENCE</scope>
    <source>
        <strain evidence="2">Farmed</strain>
    </source>
</reference>
<keyword evidence="3" id="KW-1185">Reference proteome</keyword>
<feature type="transmembrane region" description="Helical" evidence="1">
    <location>
        <begin position="96"/>
        <end position="122"/>
    </location>
</feature>
<feature type="transmembrane region" description="Helical" evidence="1">
    <location>
        <begin position="212"/>
        <end position="235"/>
    </location>
</feature>
<evidence type="ECO:0000256" key="1">
    <source>
        <dbReference type="SAM" id="Phobius"/>
    </source>
</evidence>
<feature type="transmembrane region" description="Helical" evidence="1">
    <location>
        <begin position="7"/>
        <end position="30"/>
    </location>
</feature>
<keyword evidence="1" id="KW-1133">Transmembrane helix</keyword>
<accession>A0A812BY62</accession>
<dbReference type="EMBL" id="CAHIKZ030001082">
    <property type="protein sequence ID" value="CAE1251812.1"/>
    <property type="molecule type" value="Genomic_DNA"/>
</dbReference>
<name>A0A812BY62_ACAPH</name>
<sequence>MFSSFKYSFSFFSCLFIRCCFVSFFPSIIFSFPPPSIRKSLSSQNLSHRYHIFFLSALCQLSIRRGLKCSDDASKYLYFSLERGALTIVFHSKYSFFFGFYCFLSEIFLSLSFYCFLTFSFLTSNVLWLLTTFHQATPTPTTPASLNHYPHHVHIPFLLLHLLDFLPEPSSLHQPLLIDSFPPCYHPGAQTASVCGHQRCSAGSCSGSNSRYFFSCIFSFFFFLCFCISFVFPFICLFHFSSPSYCSFYTFSFTRYIFLLFSLPFSALTFLFFFVFFLFFHSLTSFLSFISLSHSTSSHYPILPPLLTRLFVPRLFPLLFPSLPVLVFQNSLCFSSSPSSARKGMDVSVHSL</sequence>
<dbReference type="Proteomes" id="UP000597762">
    <property type="component" value="Unassembled WGS sequence"/>
</dbReference>